<dbReference type="GO" id="GO:0003676">
    <property type="term" value="F:nucleic acid binding"/>
    <property type="evidence" value="ECO:0007669"/>
    <property type="project" value="InterPro"/>
</dbReference>
<feature type="region of interest" description="Disordered" evidence="1">
    <location>
        <begin position="1"/>
        <end position="59"/>
    </location>
</feature>
<name>A0A9P7U0D2_9HYPO</name>
<evidence type="ECO:0008006" key="4">
    <source>
        <dbReference type="Google" id="ProtNLM"/>
    </source>
</evidence>
<feature type="region of interest" description="Disordered" evidence="1">
    <location>
        <begin position="82"/>
        <end position="114"/>
    </location>
</feature>
<dbReference type="InterPro" id="IPR012677">
    <property type="entry name" value="Nucleotide-bd_a/b_plait_sf"/>
</dbReference>
<dbReference type="Gene3D" id="3.30.70.330">
    <property type="match status" value="1"/>
</dbReference>
<organism evidence="2 3">
    <name type="scientific">Claviceps aff. purpurea</name>
    <dbReference type="NCBI Taxonomy" id="1967640"/>
    <lineage>
        <taxon>Eukaryota</taxon>
        <taxon>Fungi</taxon>
        <taxon>Dikarya</taxon>
        <taxon>Ascomycota</taxon>
        <taxon>Pezizomycotina</taxon>
        <taxon>Sordariomycetes</taxon>
        <taxon>Hypocreomycetidae</taxon>
        <taxon>Hypocreales</taxon>
        <taxon>Clavicipitaceae</taxon>
        <taxon>Claviceps</taxon>
    </lineage>
</organism>
<feature type="compositionally biased region" description="Polar residues" evidence="1">
    <location>
        <begin position="49"/>
        <end position="58"/>
    </location>
</feature>
<protein>
    <recommendedName>
        <fullName evidence="4">RRM domain-containing protein</fullName>
    </recommendedName>
</protein>
<feature type="compositionally biased region" description="Polar residues" evidence="1">
    <location>
        <begin position="82"/>
        <end position="94"/>
    </location>
</feature>
<feature type="compositionally biased region" description="Low complexity" evidence="1">
    <location>
        <begin position="19"/>
        <end position="42"/>
    </location>
</feature>
<dbReference type="Proteomes" id="UP000707071">
    <property type="component" value="Unassembled WGS sequence"/>
</dbReference>
<proteinExistence type="predicted"/>
<feature type="compositionally biased region" description="Polar residues" evidence="1">
    <location>
        <begin position="1"/>
        <end position="11"/>
    </location>
</feature>
<evidence type="ECO:0000313" key="3">
    <source>
        <dbReference type="Proteomes" id="UP000707071"/>
    </source>
</evidence>
<comment type="caution">
    <text evidence="2">The sequence shown here is derived from an EMBL/GenBank/DDBJ whole genome shotgun (WGS) entry which is preliminary data.</text>
</comment>
<dbReference type="EMBL" id="SRRH01000531">
    <property type="protein sequence ID" value="KAG6287637.1"/>
    <property type="molecule type" value="Genomic_DNA"/>
</dbReference>
<evidence type="ECO:0000313" key="2">
    <source>
        <dbReference type="EMBL" id="KAG6287637.1"/>
    </source>
</evidence>
<gene>
    <name evidence="2" type="ORF">E4U09_006051</name>
</gene>
<dbReference type="AlphaFoldDB" id="A0A9P7U0D2"/>
<keyword evidence="3" id="KW-1185">Reference proteome</keyword>
<accession>A0A9P7U0D2</accession>
<sequence length="647" mass="70947">MSASASLNPTSAVWIPPQTVSGSSTTSEQSSGSSGHDTSGPSFSEKAHSNTTSFSESLDGSVPFSLLTQALRQGAKAEENLGNTTEAQRDQAQAGQLPPGLGHGNLFTPASPASNQTGIGITPFVHAGNAFSPACTGLPASQSYQSFASILSPIPRGRADSYSFGGGGLMGSEHGRLGTFTEPRNYAPRTCGRSLSISKKPPPRFDLSGAVAVQGPDIYQSVEQASQNSVVPLFGHHSSLSQTQLQSLPSSQLLQLTATENGLPTIQSALQPENFPFLEGARQSVAVNYGVVKLRNAQQKKIPFATKRSEVIAFLGRNSKILNDSDEPVHIIMERVTSKTMDAYVEFTTLDDANKAVEKHHQNSLSGRVSRLGDRPVDVELSSQESLMRDLFPLARGIVWNGVTPNFKPFNHDEPWENFKGFVSEEEMVMLVKHVEVPHRSPFSKDCPQRPYECLISTLKKFPWYATDRITISQRHAAFAATCGLLRLLERSIEKQDDPVNLNAQLLRRLATAGMKCPGFTPLMKDDIAYLAGLCDVEEGAYNQPRFACSWRHQYSMSPKLGVPCDVLEWYIAVIREQTQRDMLTRQHSERTILQERSLETDMYWGYFWAELGYSFGPAFDHMTLSQVAHAEFSAVERILARALPCG</sequence>
<dbReference type="CDD" id="cd12254">
    <property type="entry name" value="RRM_hnRNPH_ESRPs_RBM12_like"/>
    <property type="match status" value="1"/>
</dbReference>
<reference evidence="2 3" key="1">
    <citation type="journal article" date="2020" name="bioRxiv">
        <title>Whole genome comparisons of ergot fungi reveals the divergence and evolution of species within the genus Claviceps are the result of varying mechanisms driving genome evolution and host range expansion.</title>
        <authorList>
            <person name="Wyka S.A."/>
            <person name="Mondo S.J."/>
            <person name="Liu M."/>
            <person name="Dettman J."/>
            <person name="Nalam V."/>
            <person name="Broders K.D."/>
        </authorList>
    </citation>
    <scope>NUCLEOTIDE SEQUENCE [LARGE SCALE GENOMIC DNA]</scope>
    <source>
        <strain evidence="2 3">Clav52</strain>
    </source>
</reference>
<evidence type="ECO:0000256" key="1">
    <source>
        <dbReference type="SAM" id="MobiDB-lite"/>
    </source>
</evidence>
<dbReference type="SUPFAM" id="SSF54928">
    <property type="entry name" value="RNA-binding domain, RBD"/>
    <property type="match status" value="1"/>
</dbReference>
<dbReference type="InterPro" id="IPR035979">
    <property type="entry name" value="RBD_domain_sf"/>
</dbReference>